<dbReference type="PANTHER" id="PTHR13479:SF40">
    <property type="entry name" value="SMALL RIBOSOMAL SUBUNIT PROTEIN BS18M"/>
    <property type="match status" value="1"/>
</dbReference>
<proteinExistence type="inferred from homology"/>
<accession>A0A645HNV2</accession>
<gene>
    <name evidence="4" type="primary">rpsR_43</name>
    <name evidence="4" type="ORF">SDC9_188175</name>
</gene>
<keyword evidence="3" id="KW-0687">Ribonucleoprotein</keyword>
<dbReference type="PANTHER" id="PTHR13479">
    <property type="entry name" value="30S RIBOSOMAL PROTEIN S18"/>
    <property type="match status" value="1"/>
</dbReference>
<evidence type="ECO:0000256" key="1">
    <source>
        <dbReference type="ARBA" id="ARBA00005589"/>
    </source>
</evidence>
<evidence type="ECO:0000313" key="4">
    <source>
        <dbReference type="EMBL" id="MPN40637.1"/>
    </source>
</evidence>
<comment type="similarity">
    <text evidence="1">Belongs to the bacterial ribosomal protein bS18 family.</text>
</comment>
<dbReference type="HAMAP" id="MF_00270">
    <property type="entry name" value="Ribosomal_bS18"/>
    <property type="match status" value="1"/>
</dbReference>
<dbReference type="InterPro" id="IPR001648">
    <property type="entry name" value="Ribosomal_bS18"/>
</dbReference>
<dbReference type="GO" id="GO:0003735">
    <property type="term" value="F:structural constituent of ribosome"/>
    <property type="evidence" value="ECO:0007669"/>
    <property type="project" value="InterPro"/>
</dbReference>
<dbReference type="NCBIfam" id="TIGR00165">
    <property type="entry name" value="S18"/>
    <property type="match status" value="1"/>
</dbReference>
<dbReference type="GO" id="GO:0022627">
    <property type="term" value="C:cytosolic small ribosomal subunit"/>
    <property type="evidence" value="ECO:0007669"/>
    <property type="project" value="TreeGrafter"/>
</dbReference>
<dbReference type="GO" id="GO:0006412">
    <property type="term" value="P:translation"/>
    <property type="evidence" value="ECO:0007669"/>
    <property type="project" value="InterPro"/>
</dbReference>
<evidence type="ECO:0000256" key="2">
    <source>
        <dbReference type="ARBA" id="ARBA00022980"/>
    </source>
</evidence>
<dbReference type="SUPFAM" id="SSF46911">
    <property type="entry name" value="Ribosomal protein S18"/>
    <property type="match status" value="1"/>
</dbReference>
<dbReference type="Pfam" id="PF01084">
    <property type="entry name" value="Ribosomal_S18"/>
    <property type="match status" value="1"/>
</dbReference>
<sequence>MLKKTSRRRQPAKPKVCRFCEAKINFLDFKDAETLKKFQTKKGKILPRRITGTCLDHQKMLATAIKRARIAALVY</sequence>
<dbReference type="PRINTS" id="PR00974">
    <property type="entry name" value="RIBOSOMALS18"/>
</dbReference>
<comment type="caution">
    <text evidence="4">The sequence shown here is derived from an EMBL/GenBank/DDBJ whole genome shotgun (WGS) entry which is preliminary data.</text>
</comment>
<organism evidence="4">
    <name type="scientific">bioreactor metagenome</name>
    <dbReference type="NCBI Taxonomy" id="1076179"/>
    <lineage>
        <taxon>unclassified sequences</taxon>
        <taxon>metagenomes</taxon>
        <taxon>ecological metagenomes</taxon>
    </lineage>
</organism>
<keyword evidence="2 4" id="KW-0689">Ribosomal protein</keyword>
<dbReference type="Gene3D" id="4.10.640.10">
    <property type="entry name" value="Ribosomal protein S18"/>
    <property type="match status" value="1"/>
</dbReference>
<name>A0A645HNV2_9ZZZZ</name>
<reference evidence="4" key="1">
    <citation type="submission" date="2019-08" db="EMBL/GenBank/DDBJ databases">
        <authorList>
            <person name="Kucharzyk K."/>
            <person name="Murdoch R.W."/>
            <person name="Higgins S."/>
            <person name="Loffler F."/>
        </authorList>
    </citation>
    <scope>NUCLEOTIDE SEQUENCE</scope>
</reference>
<protein>
    <submittedName>
        <fullName evidence="4">30S ribosomal protein S18</fullName>
    </submittedName>
</protein>
<dbReference type="GO" id="GO:0070181">
    <property type="term" value="F:small ribosomal subunit rRNA binding"/>
    <property type="evidence" value="ECO:0007669"/>
    <property type="project" value="TreeGrafter"/>
</dbReference>
<dbReference type="InterPro" id="IPR036870">
    <property type="entry name" value="Ribosomal_bS18_sf"/>
</dbReference>
<dbReference type="EMBL" id="VSSQ01097187">
    <property type="protein sequence ID" value="MPN40637.1"/>
    <property type="molecule type" value="Genomic_DNA"/>
</dbReference>
<dbReference type="AlphaFoldDB" id="A0A645HNV2"/>
<evidence type="ECO:0000256" key="3">
    <source>
        <dbReference type="ARBA" id="ARBA00023274"/>
    </source>
</evidence>